<dbReference type="KEGG" id="lpk:LACPI_0188"/>
<keyword evidence="7 9" id="KW-1133">Transmembrane helix</keyword>
<evidence type="ECO:0000256" key="2">
    <source>
        <dbReference type="ARBA" id="ARBA00022448"/>
    </source>
</evidence>
<feature type="transmembrane region" description="Helical" evidence="9">
    <location>
        <begin position="186"/>
        <end position="206"/>
    </location>
</feature>
<evidence type="ECO:0000256" key="4">
    <source>
        <dbReference type="ARBA" id="ARBA00022597"/>
    </source>
</evidence>
<feature type="transmembrane region" description="Helical" evidence="9">
    <location>
        <begin position="226"/>
        <end position="247"/>
    </location>
</feature>
<dbReference type="InterPro" id="IPR004704">
    <property type="entry name" value="PTS_IID_man"/>
</dbReference>
<protein>
    <submittedName>
        <fullName evidence="10">Fructose permease IID component LevG</fullName>
    </submittedName>
</protein>
<proteinExistence type="predicted"/>
<dbReference type="NCBIfam" id="TIGR00828">
    <property type="entry name" value="EIID-AGA"/>
    <property type="match status" value="1"/>
</dbReference>
<dbReference type="GO" id="GO:0005886">
    <property type="term" value="C:plasma membrane"/>
    <property type="evidence" value="ECO:0007669"/>
    <property type="project" value="UniProtKB-SubCell"/>
</dbReference>
<keyword evidence="4" id="KW-0762">Sugar transport</keyword>
<dbReference type="Pfam" id="PF03613">
    <property type="entry name" value="EIID-AGA"/>
    <property type="match status" value="1"/>
</dbReference>
<evidence type="ECO:0000256" key="8">
    <source>
        <dbReference type="ARBA" id="ARBA00023136"/>
    </source>
</evidence>
<organism evidence="10 11">
    <name type="scientific">Pseudolactococcus piscium MKFS47</name>
    <dbReference type="NCBI Taxonomy" id="297352"/>
    <lineage>
        <taxon>Bacteria</taxon>
        <taxon>Bacillati</taxon>
        <taxon>Bacillota</taxon>
        <taxon>Bacilli</taxon>
        <taxon>Lactobacillales</taxon>
        <taxon>Streptococcaceae</taxon>
        <taxon>Pseudolactococcus</taxon>
    </lineage>
</organism>
<evidence type="ECO:0000256" key="9">
    <source>
        <dbReference type="SAM" id="Phobius"/>
    </source>
</evidence>
<evidence type="ECO:0000256" key="7">
    <source>
        <dbReference type="ARBA" id="ARBA00022989"/>
    </source>
</evidence>
<dbReference type="AlphaFoldDB" id="A0A0D6DUF9"/>
<evidence type="ECO:0000256" key="1">
    <source>
        <dbReference type="ARBA" id="ARBA00004651"/>
    </source>
</evidence>
<evidence type="ECO:0000313" key="10">
    <source>
        <dbReference type="EMBL" id="CEN27388.1"/>
    </source>
</evidence>
<dbReference type="RefSeq" id="WP_047914677.1">
    <property type="nucleotide sequence ID" value="NZ_LN774769.1"/>
</dbReference>
<dbReference type="Proteomes" id="UP000033166">
    <property type="component" value="Chromosome I"/>
</dbReference>
<dbReference type="InterPro" id="IPR050303">
    <property type="entry name" value="GatZ_KbaZ_carbometab"/>
</dbReference>
<dbReference type="HOGENOM" id="CLU_060742_2_0_9"/>
<feature type="transmembrane region" description="Helical" evidence="9">
    <location>
        <begin position="122"/>
        <end position="146"/>
    </location>
</feature>
<keyword evidence="2" id="KW-0813">Transport</keyword>
<keyword evidence="5" id="KW-0598">Phosphotransferase system</keyword>
<evidence type="ECO:0000256" key="6">
    <source>
        <dbReference type="ARBA" id="ARBA00022692"/>
    </source>
</evidence>
<comment type="subcellular location">
    <subcellularLocation>
        <location evidence="1">Cell membrane</location>
        <topology evidence="1">Multi-pass membrane protein</topology>
    </subcellularLocation>
</comment>
<evidence type="ECO:0000313" key="11">
    <source>
        <dbReference type="Proteomes" id="UP000033166"/>
    </source>
</evidence>
<keyword evidence="3" id="KW-1003">Cell membrane</keyword>
<dbReference type="GeneID" id="71636937"/>
<dbReference type="PANTHER" id="PTHR32502">
    <property type="entry name" value="N-ACETYLGALACTOSAMINE PERMEASE II COMPONENT-RELATED"/>
    <property type="match status" value="1"/>
</dbReference>
<dbReference type="EMBL" id="LN774769">
    <property type="protein sequence ID" value="CEN27388.1"/>
    <property type="molecule type" value="Genomic_DNA"/>
</dbReference>
<dbReference type="PANTHER" id="PTHR32502:SF5">
    <property type="entry name" value="N-ACETYLGALACTOSAMINE PERMEASE IID COMPONENT-RELATED"/>
    <property type="match status" value="1"/>
</dbReference>
<gene>
    <name evidence="10" type="primary">levG</name>
    <name evidence="10" type="ORF">LACPI_0188</name>
</gene>
<keyword evidence="6 9" id="KW-0812">Transmembrane</keyword>
<dbReference type="NCBIfam" id="NF008315">
    <property type="entry name" value="PRK11103.1"/>
    <property type="match status" value="1"/>
</dbReference>
<feature type="transmembrane region" description="Helical" evidence="9">
    <location>
        <begin position="253"/>
        <end position="273"/>
    </location>
</feature>
<keyword evidence="8 9" id="KW-0472">Membrane</keyword>
<evidence type="ECO:0000256" key="5">
    <source>
        <dbReference type="ARBA" id="ARBA00022683"/>
    </source>
</evidence>
<dbReference type="GO" id="GO:0009401">
    <property type="term" value="P:phosphoenolpyruvate-dependent sugar phosphotransferase system"/>
    <property type="evidence" value="ECO:0007669"/>
    <property type="project" value="UniProtKB-KW"/>
</dbReference>
<dbReference type="PROSITE" id="PS51108">
    <property type="entry name" value="PTS_EIID"/>
    <property type="match status" value="1"/>
</dbReference>
<name>A0A0D6DUF9_9LACT</name>
<reference evidence="11" key="1">
    <citation type="submission" date="2015-01" db="EMBL/GenBank/DDBJ databases">
        <authorList>
            <person name="Andreevskaya M."/>
        </authorList>
    </citation>
    <scope>NUCLEOTIDE SEQUENCE [LARGE SCALE GENOMIC DNA]</scope>
    <source>
        <strain evidence="11">MKFS47</strain>
    </source>
</reference>
<dbReference type="STRING" id="1364.LP2241_10162"/>
<sequence>MSEKLLTKKELTSMFLRSNFLLGSFNFERVQSLGFCYVMIPALKKIYPPGPERDDALARHLEWFNTQPWLTAPIFGVTAAMEEEKSKGRDIDGSAIQAMKIGLMGPMAGVGDPIFWGTARPVFAALGASLALTGSLAGPLLFFFLINALRLTVKYFGLFYGYEKGLEIIKDMAGGRIKKLTEGASIVGLFVMGALISKWTNINIVLQATKMKDAAGKVKIQSVQNVLDSIMPGMLALGLTLFVAWLLKKGVNPLLIIIVIFAVGILGYAGGVLG</sequence>
<accession>A0A0D6DUF9</accession>
<evidence type="ECO:0000256" key="3">
    <source>
        <dbReference type="ARBA" id="ARBA00022475"/>
    </source>
</evidence>